<gene>
    <name evidence="2" type="ORF">Rhe02_55800</name>
</gene>
<evidence type="ECO:0000313" key="2">
    <source>
        <dbReference type="EMBL" id="GIH07513.1"/>
    </source>
</evidence>
<reference evidence="2" key="1">
    <citation type="submission" date="2021-01" db="EMBL/GenBank/DDBJ databases">
        <title>Whole genome shotgun sequence of Rhizocola hellebori NBRC 109834.</title>
        <authorList>
            <person name="Komaki H."/>
            <person name="Tamura T."/>
        </authorList>
    </citation>
    <scope>NUCLEOTIDE SEQUENCE</scope>
    <source>
        <strain evidence="2">NBRC 109834</strain>
    </source>
</reference>
<protein>
    <submittedName>
        <fullName evidence="2">Uncharacterized protein</fullName>
    </submittedName>
</protein>
<keyword evidence="3" id="KW-1185">Reference proteome</keyword>
<dbReference type="RefSeq" id="WP_203911301.1">
    <property type="nucleotide sequence ID" value="NZ_BONY01000037.1"/>
</dbReference>
<dbReference type="Proteomes" id="UP000612899">
    <property type="component" value="Unassembled WGS sequence"/>
</dbReference>
<dbReference type="EMBL" id="BONY01000037">
    <property type="protein sequence ID" value="GIH07513.1"/>
    <property type="molecule type" value="Genomic_DNA"/>
</dbReference>
<evidence type="ECO:0000313" key="3">
    <source>
        <dbReference type="Proteomes" id="UP000612899"/>
    </source>
</evidence>
<comment type="caution">
    <text evidence="2">The sequence shown here is derived from an EMBL/GenBank/DDBJ whole genome shotgun (WGS) entry which is preliminary data.</text>
</comment>
<proteinExistence type="predicted"/>
<evidence type="ECO:0000256" key="1">
    <source>
        <dbReference type="SAM" id="MobiDB-lite"/>
    </source>
</evidence>
<dbReference type="AlphaFoldDB" id="A0A8J3VJ08"/>
<sequence>MSEMQNRIAELAKTHGTRIAAQMAMSEAQSAITEREQEPGHQGASWDASEFLRLVHRH</sequence>
<feature type="region of interest" description="Disordered" evidence="1">
    <location>
        <begin position="24"/>
        <end position="49"/>
    </location>
</feature>
<organism evidence="2 3">
    <name type="scientific">Rhizocola hellebori</name>
    <dbReference type="NCBI Taxonomy" id="1392758"/>
    <lineage>
        <taxon>Bacteria</taxon>
        <taxon>Bacillati</taxon>
        <taxon>Actinomycetota</taxon>
        <taxon>Actinomycetes</taxon>
        <taxon>Micromonosporales</taxon>
        <taxon>Micromonosporaceae</taxon>
        <taxon>Rhizocola</taxon>
    </lineage>
</organism>
<name>A0A8J3VJ08_9ACTN</name>
<accession>A0A8J3VJ08</accession>